<comment type="caution">
    <text evidence="10">The sequence shown here is derived from an EMBL/GenBank/DDBJ whole genome shotgun (WGS) entry which is preliminary data.</text>
</comment>
<feature type="transmembrane region" description="Helical" evidence="8">
    <location>
        <begin position="119"/>
        <end position="144"/>
    </location>
</feature>
<evidence type="ECO:0000313" key="10">
    <source>
        <dbReference type="EMBL" id="MBB4661410.1"/>
    </source>
</evidence>
<comment type="subcellular location">
    <subcellularLocation>
        <location evidence="1 8">Cell membrane</location>
        <topology evidence="1 8">Multi-pass membrane protein</topology>
    </subcellularLocation>
</comment>
<dbReference type="AlphaFoldDB" id="A0A840IBU8"/>
<dbReference type="Proteomes" id="UP000585272">
    <property type="component" value="Unassembled WGS sequence"/>
</dbReference>
<feature type="transmembrane region" description="Helical" evidence="8">
    <location>
        <begin position="225"/>
        <end position="246"/>
    </location>
</feature>
<feature type="transmembrane region" description="Helical" evidence="8">
    <location>
        <begin position="164"/>
        <end position="189"/>
    </location>
</feature>
<evidence type="ECO:0000256" key="1">
    <source>
        <dbReference type="ARBA" id="ARBA00004651"/>
    </source>
</evidence>
<evidence type="ECO:0000256" key="6">
    <source>
        <dbReference type="ARBA" id="ARBA00022989"/>
    </source>
</evidence>
<name>A0A840IBU8_9ACTN</name>
<dbReference type="GO" id="GO:0005886">
    <property type="term" value="C:plasma membrane"/>
    <property type="evidence" value="ECO:0007669"/>
    <property type="project" value="UniProtKB-SubCell"/>
</dbReference>
<evidence type="ECO:0000256" key="2">
    <source>
        <dbReference type="ARBA" id="ARBA00007069"/>
    </source>
</evidence>
<protein>
    <submittedName>
        <fullName evidence="10">Putative spermidine/putrescine transport system permease protein</fullName>
    </submittedName>
</protein>
<dbReference type="EMBL" id="JACHNU010000001">
    <property type="protein sequence ID" value="MBB4661410.1"/>
    <property type="molecule type" value="Genomic_DNA"/>
</dbReference>
<keyword evidence="11" id="KW-1185">Reference proteome</keyword>
<dbReference type="InterPro" id="IPR000515">
    <property type="entry name" value="MetI-like"/>
</dbReference>
<evidence type="ECO:0000313" key="11">
    <source>
        <dbReference type="Proteomes" id="UP000585272"/>
    </source>
</evidence>
<dbReference type="RefSeq" id="WP_183339553.1">
    <property type="nucleotide sequence ID" value="NZ_JACHNU010000001.1"/>
</dbReference>
<evidence type="ECO:0000256" key="4">
    <source>
        <dbReference type="ARBA" id="ARBA00022475"/>
    </source>
</evidence>
<keyword evidence="4" id="KW-1003">Cell membrane</keyword>
<organism evidence="10 11">
    <name type="scientific">Conexibacter arvalis</name>
    <dbReference type="NCBI Taxonomy" id="912552"/>
    <lineage>
        <taxon>Bacteria</taxon>
        <taxon>Bacillati</taxon>
        <taxon>Actinomycetota</taxon>
        <taxon>Thermoleophilia</taxon>
        <taxon>Solirubrobacterales</taxon>
        <taxon>Conexibacteraceae</taxon>
        <taxon>Conexibacter</taxon>
    </lineage>
</organism>
<dbReference type="SUPFAM" id="SSF161098">
    <property type="entry name" value="MetI-like"/>
    <property type="match status" value="1"/>
</dbReference>
<evidence type="ECO:0000256" key="7">
    <source>
        <dbReference type="ARBA" id="ARBA00023136"/>
    </source>
</evidence>
<comment type="similarity">
    <text evidence="2">Belongs to the binding-protein-dependent transport system permease family. CysTW subfamily.</text>
</comment>
<keyword evidence="3 8" id="KW-0813">Transport</keyword>
<dbReference type="PANTHER" id="PTHR42929:SF5">
    <property type="entry name" value="ABC TRANSPORTER PERMEASE PROTEIN"/>
    <property type="match status" value="1"/>
</dbReference>
<evidence type="ECO:0000259" key="9">
    <source>
        <dbReference type="PROSITE" id="PS50928"/>
    </source>
</evidence>
<feature type="transmembrane region" description="Helical" evidence="8">
    <location>
        <begin position="32"/>
        <end position="51"/>
    </location>
</feature>
<feature type="transmembrane region" description="Helical" evidence="8">
    <location>
        <begin position="266"/>
        <end position="288"/>
    </location>
</feature>
<accession>A0A840IBU8</accession>
<sequence>MSIVQRVGHAGAPSRPAGPGGRALAALFSREFALTIPALVLLGFAMGYPLATIVERSVTDFPGGSGAFLDNYKWFFEEELNRVVLLRTFRTAAIVTLACLLIAYPYACAMTVVGWRMRLVMQAAVVAPLLVGTMTRNYSWVILLQDKGPINDALGAVGLGPLHMIGSLSGVIIGLVQISLPFIILPLYASLREIDGRLMGAARSLGATPAQAFTRVYLPLSLPGVVAGSLVVFVVTLGSFITPALLGSPQQSLLPQLIAQQVNQLLAWGRGSAMGVILLLVTLLLIWVGSRASRGSAALSGGGRR</sequence>
<dbReference type="Pfam" id="PF00528">
    <property type="entry name" value="BPD_transp_1"/>
    <property type="match status" value="1"/>
</dbReference>
<feature type="transmembrane region" description="Helical" evidence="8">
    <location>
        <begin position="89"/>
        <end position="107"/>
    </location>
</feature>
<reference evidence="10 11" key="1">
    <citation type="submission" date="2020-08" db="EMBL/GenBank/DDBJ databases">
        <title>Genomic Encyclopedia of Archaeal and Bacterial Type Strains, Phase II (KMG-II): from individual species to whole genera.</title>
        <authorList>
            <person name="Goeker M."/>
        </authorList>
    </citation>
    <scope>NUCLEOTIDE SEQUENCE [LARGE SCALE GENOMIC DNA]</scope>
    <source>
        <strain evidence="10 11">DSM 23288</strain>
    </source>
</reference>
<proteinExistence type="inferred from homology"/>
<dbReference type="Gene3D" id="1.10.3720.10">
    <property type="entry name" value="MetI-like"/>
    <property type="match status" value="1"/>
</dbReference>
<evidence type="ECO:0000256" key="3">
    <source>
        <dbReference type="ARBA" id="ARBA00022448"/>
    </source>
</evidence>
<dbReference type="PANTHER" id="PTHR42929">
    <property type="entry name" value="INNER MEMBRANE ABC TRANSPORTER PERMEASE PROTEIN YDCU-RELATED-RELATED"/>
    <property type="match status" value="1"/>
</dbReference>
<keyword evidence="6 8" id="KW-1133">Transmembrane helix</keyword>
<evidence type="ECO:0000256" key="5">
    <source>
        <dbReference type="ARBA" id="ARBA00022692"/>
    </source>
</evidence>
<evidence type="ECO:0000256" key="8">
    <source>
        <dbReference type="RuleBase" id="RU363032"/>
    </source>
</evidence>
<keyword evidence="7 8" id="KW-0472">Membrane</keyword>
<feature type="domain" description="ABC transmembrane type-1" evidence="9">
    <location>
        <begin position="85"/>
        <end position="289"/>
    </location>
</feature>
<dbReference type="PROSITE" id="PS50928">
    <property type="entry name" value="ABC_TM1"/>
    <property type="match status" value="1"/>
</dbReference>
<dbReference type="CDD" id="cd06261">
    <property type="entry name" value="TM_PBP2"/>
    <property type="match status" value="1"/>
</dbReference>
<dbReference type="GO" id="GO:0055085">
    <property type="term" value="P:transmembrane transport"/>
    <property type="evidence" value="ECO:0007669"/>
    <property type="project" value="InterPro"/>
</dbReference>
<keyword evidence="5 8" id="KW-0812">Transmembrane</keyword>
<gene>
    <name evidence="10" type="ORF">BDZ31_000983</name>
</gene>
<dbReference type="InterPro" id="IPR035906">
    <property type="entry name" value="MetI-like_sf"/>
</dbReference>